<sequence>MSVSAGPLAGVKVLELGTLIAGPFASRLLGEFGADVIKIEDPNGGDPLRKWRMLYPESGGTSLWWAVQARNKKSVTLNLKAPEGKQILLQLAREADIVVENFRPGLLEKLGLGYDVLSADNPGLVMVRLSGYGQTGPYRDRPGFGSIAEAMGGLRHITGYPELPPPRIGISIGDSIAALHAVIGALMALHHRQANGGKGQIVDVALYEAVFNMMESIVPEYGVYGAVRERTGASLPGIVPSNTYACKDGSIVIGGNSDPIFKRLMLAIERPDLANDPALAHNDGRVPRTHEIDDAIAAWLAERTIDEALDVLNAADVPVGRIYSAADMFTDPQFAARKMIEHFKWQDGLDIALPNVTPKFSETPGGTRWLGPSLGEHTDEVLSGLGYDAAAIGDLRERKIV</sequence>
<reference evidence="2 3" key="1">
    <citation type="submission" date="2018-01" db="EMBL/GenBank/DDBJ databases">
        <title>Whole genome analyses suggest that Burkholderia sensu lato contains two further novel genera in the rhizoxinica-symbiotica group Mycetohabitans gen. nov., and Trinickia gen. nov.: implications for the evolution of diazotrophy and nodulation in the Burkholderiaceae.</title>
        <authorList>
            <person name="Estrada-de los Santos P."/>
            <person name="Palmer M."/>
            <person name="Chavez-Ramirez B."/>
            <person name="Beukes C."/>
            <person name="Steenkamp E.T."/>
            <person name="Hirsch A.M."/>
            <person name="Manyaka P."/>
            <person name="Maluk M."/>
            <person name="Lafos M."/>
            <person name="Crook M."/>
            <person name="Gross E."/>
            <person name="Simon M.F."/>
            <person name="Bueno dos Reis Junior F."/>
            <person name="Poole P.S."/>
            <person name="Venter S.N."/>
            <person name="James E.K."/>
        </authorList>
    </citation>
    <scope>NUCLEOTIDE SEQUENCE [LARGE SCALE GENOMIC DNA]</scope>
    <source>
        <strain evidence="2 3">GIMN1.004</strain>
    </source>
</reference>
<dbReference type="InterPro" id="IPR023606">
    <property type="entry name" value="CoA-Trfase_III_dom_1_sf"/>
</dbReference>
<dbReference type="OrthoDB" id="5294844at2"/>
<dbReference type="InterPro" id="IPR003673">
    <property type="entry name" value="CoA-Trfase_fam_III"/>
</dbReference>
<evidence type="ECO:0000313" key="3">
    <source>
        <dbReference type="Proteomes" id="UP000235616"/>
    </source>
</evidence>
<dbReference type="Pfam" id="PF02515">
    <property type="entry name" value="CoA_transf_3"/>
    <property type="match status" value="1"/>
</dbReference>
<keyword evidence="1 2" id="KW-0808">Transferase</keyword>
<dbReference type="GO" id="GO:0008410">
    <property type="term" value="F:CoA-transferase activity"/>
    <property type="evidence" value="ECO:0007669"/>
    <property type="project" value="TreeGrafter"/>
</dbReference>
<evidence type="ECO:0000313" key="2">
    <source>
        <dbReference type="EMBL" id="PMS17927.1"/>
    </source>
</evidence>
<dbReference type="PANTHER" id="PTHR48207">
    <property type="entry name" value="SUCCINATE--HYDROXYMETHYLGLUTARATE COA-TRANSFERASE"/>
    <property type="match status" value="1"/>
</dbReference>
<dbReference type="InterPro" id="IPR050483">
    <property type="entry name" value="CoA-transferase_III_domain"/>
</dbReference>
<dbReference type="SUPFAM" id="SSF89796">
    <property type="entry name" value="CoA-transferase family III (CaiB/BaiF)"/>
    <property type="match status" value="1"/>
</dbReference>
<dbReference type="Proteomes" id="UP000235616">
    <property type="component" value="Unassembled WGS sequence"/>
</dbReference>
<evidence type="ECO:0000256" key="1">
    <source>
        <dbReference type="ARBA" id="ARBA00022679"/>
    </source>
</evidence>
<accession>A0A2N7VLB8</accession>
<dbReference type="InterPro" id="IPR044855">
    <property type="entry name" value="CoA-Trfase_III_dom3_sf"/>
</dbReference>
<comment type="caution">
    <text evidence="2">The sequence shown here is derived from an EMBL/GenBank/DDBJ whole genome shotgun (WGS) entry which is preliminary data.</text>
</comment>
<protein>
    <submittedName>
        <fullName evidence="2">Formyl-CoA transferase</fullName>
    </submittedName>
</protein>
<dbReference type="Gene3D" id="3.30.1540.10">
    <property type="entry name" value="formyl-coa transferase, domain 3"/>
    <property type="match status" value="1"/>
</dbReference>
<dbReference type="EMBL" id="PNYA01000017">
    <property type="protein sequence ID" value="PMS17927.1"/>
    <property type="molecule type" value="Genomic_DNA"/>
</dbReference>
<gene>
    <name evidence="2" type="ORF">C0Z18_19035</name>
</gene>
<proteinExistence type="predicted"/>
<dbReference type="Gene3D" id="3.40.50.10540">
    <property type="entry name" value="Crotonobetainyl-coa:carnitine coa-transferase, domain 1"/>
    <property type="match status" value="1"/>
</dbReference>
<dbReference type="PANTHER" id="PTHR48207:SF3">
    <property type="entry name" value="SUCCINATE--HYDROXYMETHYLGLUTARATE COA-TRANSFERASE"/>
    <property type="match status" value="1"/>
</dbReference>
<name>A0A2N7VLB8_9BURK</name>
<keyword evidence="3" id="KW-1185">Reference proteome</keyword>
<dbReference type="RefSeq" id="WP_102646967.1">
    <property type="nucleotide sequence ID" value="NZ_PNYA01000017.1"/>
</dbReference>
<organism evidence="2 3">
    <name type="scientific">Trinickia dabaoshanensis</name>
    <dbReference type="NCBI Taxonomy" id="564714"/>
    <lineage>
        <taxon>Bacteria</taxon>
        <taxon>Pseudomonadati</taxon>
        <taxon>Pseudomonadota</taxon>
        <taxon>Betaproteobacteria</taxon>
        <taxon>Burkholderiales</taxon>
        <taxon>Burkholderiaceae</taxon>
        <taxon>Trinickia</taxon>
    </lineage>
</organism>
<dbReference type="AlphaFoldDB" id="A0A2N7VLB8"/>